<dbReference type="InterPro" id="IPR010209">
    <property type="entry name" value="Ion_transpt_RnfG/RsxG"/>
</dbReference>
<proteinExistence type="inferred from homology"/>
<dbReference type="Pfam" id="PF04205">
    <property type="entry name" value="FMN_bind"/>
    <property type="match status" value="1"/>
</dbReference>
<keyword evidence="6" id="KW-1003">Cell membrane</keyword>
<evidence type="ECO:0000256" key="5">
    <source>
        <dbReference type="ARBA" id="ARBA00022982"/>
    </source>
</evidence>
<dbReference type="InterPro" id="IPR007329">
    <property type="entry name" value="FMN-bd"/>
</dbReference>
<evidence type="ECO:0000256" key="2">
    <source>
        <dbReference type="ARBA" id="ARBA00022553"/>
    </source>
</evidence>
<dbReference type="GO" id="GO:0009055">
    <property type="term" value="F:electron transfer activity"/>
    <property type="evidence" value="ECO:0007669"/>
    <property type="project" value="InterPro"/>
</dbReference>
<dbReference type="Proteomes" id="UP000824214">
    <property type="component" value="Unassembled WGS sequence"/>
</dbReference>
<dbReference type="GO" id="GO:0005886">
    <property type="term" value="C:plasma membrane"/>
    <property type="evidence" value="ECO:0007669"/>
    <property type="project" value="UniProtKB-SubCell"/>
</dbReference>
<evidence type="ECO:0000256" key="4">
    <source>
        <dbReference type="ARBA" id="ARBA00022643"/>
    </source>
</evidence>
<protein>
    <recommendedName>
        <fullName evidence="6">Ion-translocating oxidoreductase complex subunit G</fullName>
        <ecNumber evidence="6">7.-.-.-</ecNumber>
    </recommendedName>
    <alternativeName>
        <fullName evidence="6">Rnf electron transport complex subunit G</fullName>
    </alternativeName>
</protein>
<gene>
    <name evidence="6" type="primary">rnfG</name>
    <name evidence="8" type="ORF">H9942_10060</name>
</gene>
<evidence type="ECO:0000313" key="8">
    <source>
        <dbReference type="EMBL" id="HJB38391.1"/>
    </source>
</evidence>
<evidence type="ECO:0000256" key="3">
    <source>
        <dbReference type="ARBA" id="ARBA00022630"/>
    </source>
</evidence>
<organism evidence="8 9">
    <name type="scientific">Candidatus Acutalibacter ornithocaccae</name>
    <dbReference type="NCBI Taxonomy" id="2838416"/>
    <lineage>
        <taxon>Bacteria</taxon>
        <taxon>Bacillati</taxon>
        <taxon>Bacillota</taxon>
        <taxon>Clostridia</taxon>
        <taxon>Eubacteriales</taxon>
        <taxon>Acutalibacteraceae</taxon>
        <taxon>Acutalibacter</taxon>
    </lineage>
</organism>
<keyword evidence="6" id="KW-0472">Membrane</keyword>
<keyword evidence="2 6" id="KW-0597">Phosphoprotein</keyword>
<dbReference type="EMBL" id="DWXZ01000213">
    <property type="protein sequence ID" value="HJB38391.1"/>
    <property type="molecule type" value="Genomic_DNA"/>
</dbReference>
<dbReference type="EC" id="7.-.-.-" evidence="6"/>
<reference evidence="8" key="2">
    <citation type="submission" date="2021-04" db="EMBL/GenBank/DDBJ databases">
        <authorList>
            <person name="Gilroy R."/>
        </authorList>
    </citation>
    <scope>NUCLEOTIDE SEQUENCE</scope>
    <source>
        <strain evidence="8">ChiBcolR8-3208</strain>
    </source>
</reference>
<accession>A0A9D2S058</accession>
<keyword evidence="6" id="KW-1133">Transmembrane helix</keyword>
<dbReference type="PIRSF" id="PIRSF006091">
    <property type="entry name" value="E_trnsport_RnfG"/>
    <property type="match status" value="1"/>
</dbReference>
<feature type="domain" description="FMN-binding" evidence="7">
    <location>
        <begin position="87"/>
        <end position="177"/>
    </location>
</feature>
<dbReference type="GO" id="GO:0022900">
    <property type="term" value="P:electron transport chain"/>
    <property type="evidence" value="ECO:0007669"/>
    <property type="project" value="UniProtKB-UniRule"/>
</dbReference>
<dbReference type="PANTHER" id="PTHR36118">
    <property type="entry name" value="ION-TRANSLOCATING OXIDOREDUCTASE COMPLEX SUBUNIT G"/>
    <property type="match status" value="1"/>
</dbReference>
<dbReference type="Gene3D" id="3.90.1010.20">
    <property type="match status" value="1"/>
</dbReference>
<comment type="subunit">
    <text evidence="6">The complex is composed of six subunits: RnfA, RnfB, RnfC, RnfD, RnfE and RnfG.</text>
</comment>
<dbReference type="GO" id="GO:0010181">
    <property type="term" value="F:FMN binding"/>
    <property type="evidence" value="ECO:0007669"/>
    <property type="project" value="InterPro"/>
</dbReference>
<comment type="subcellular location">
    <subcellularLocation>
        <location evidence="6">Cell membrane</location>
        <topology evidence="6">Single-pass membrane protein</topology>
    </subcellularLocation>
</comment>
<comment type="caution">
    <text evidence="8">The sequence shown here is derived from an EMBL/GenBank/DDBJ whole genome shotgun (WGS) entry which is preliminary data.</text>
</comment>
<evidence type="ECO:0000256" key="6">
    <source>
        <dbReference type="HAMAP-Rule" id="MF_00479"/>
    </source>
</evidence>
<reference evidence="8" key="1">
    <citation type="journal article" date="2021" name="PeerJ">
        <title>Extensive microbial diversity within the chicken gut microbiome revealed by metagenomics and culture.</title>
        <authorList>
            <person name="Gilroy R."/>
            <person name="Ravi A."/>
            <person name="Getino M."/>
            <person name="Pursley I."/>
            <person name="Horton D.L."/>
            <person name="Alikhan N.F."/>
            <person name="Baker D."/>
            <person name="Gharbi K."/>
            <person name="Hall N."/>
            <person name="Watson M."/>
            <person name="Adriaenssens E.M."/>
            <person name="Foster-Nyarko E."/>
            <person name="Jarju S."/>
            <person name="Secka A."/>
            <person name="Antonio M."/>
            <person name="Oren A."/>
            <person name="Chaudhuri R.R."/>
            <person name="La Ragione R."/>
            <person name="Hildebrand F."/>
            <person name="Pallen M.J."/>
        </authorList>
    </citation>
    <scope>NUCLEOTIDE SEQUENCE</scope>
    <source>
        <strain evidence="8">ChiBcolR8-3208</strain>
    </source>
</reference>
<evidence type="ECO:0000313" key="9">
    <source>
        <dbReference type="Proteomes" id="UP000824214"/>
    </source>
</evidence>
<comment type="cofactor">
    <cofactor evidence="6">
        <name>FMN</name>
        <dbReference type="ChEBI" id="CHEBI:58210"/>
    </cofactor>
</comment>
<keyword evidence="6" id="KW-1278">Translocase</keyword>
<dbReference type="NCBIfam" id="TIGR01947">
    <property type="entry name" value="rnfG"/>
    <property type="match status" value="1"/>
</dbReference>
<evidence type="ECO:0000256" key="1">
    <source>
        <dbReference type="ARBA" id="ARBA00022448"/>
    </source>
</evidence>
<comment type="function">
    <text evidence="6">Part of a membrane-bound complex that couples electron transfer with translocation of ions across the membrane.</text>
</comment>
<keyword evidence="1 6" id="KW-0813">Transport</keyword>
<keyword evidence="3 6" id="KW-0285">Flavoprotein</keyword>
<keyword evidence="6" id="KW-0812">Transmembrane</keyword>
<dbReference type="HAMAP" id="MF_00479">
    <property type="entry name" value="RsxG_RnfG"/>
    <property type="match status" value="1"/>
</dbReference>
<evidence type="ECO:0000259" key="7">
    <source>
        <dbReference type="SMART" id="SM00900"/>
    </source>
</evidence>
<dbReference type="PANTHER" id="PTHR36118:SF1">
    <property type="entry name" value="ION-TRANSLOCATING OXIDOREDUCTASE COMPLEX SUBUNIT G"/>
    <property type="match status" value="1"/>
</dbReference>
<dbReference type="SMART" id="SM00900">
    <property type="entry name" value="FMN_bind"/>
    <property type="match status" value="1"/>
</dbReference>
<keyword evidence="5 6" id="KW-0249">Electron transport</keyword>
<feature type="modified residue" description="FMN phosphoryl threonine" evidence="6">
    <location>
        <position position="160"/>
    </location>
</feature>
<dbReference type="AlphaFoldDB" id="A0A9D2S058"/>
<comment type="similarity">
    <text evidence="6">Belongs to the RnfG family.</text>
</comment>
<keyword evidence="4 6" id="KW-0288">FMN</keyword>
<name>A0A9D2S058_9FIRM</name>
<sequence>MKLSWKEILRPTAVLFVICVAVAAALAGTNLLTEERIAQQAVATAEESRKVVLPGAEEFQAQEDGAYYTGSAGGQLVGYVFETEASGYGGKVKVMTGIDAEGAITGVVILSHDETPGLGANAEKPDFLNQFLQQAPEGGLEVIKYQTPGEGQIQAMTGATVTSTAVTNAVNQAVAQYNTVKGGA</sequence>